<evidence type="ECO:0000313" key="9">
    <source>
        <dbReference type="Proteomes" id="UP000198956"/>
    </source>
</evidence>
<keyword evidence="3" id="KW-0489">Methyltransferase</keyword>
<dbReference type="EMBL" id="FNDE01000002">
    <property type="protein sequence ID" value="SDG74289.1"/>
    <property type="molecule type" value="Genomic_DNA"/>
</dbReference>
<dbReference type="OrthoDB" id="9800801at2"/>
<dbReference type="Proteomes" id="UP000198956">
    <property type="component" value="Unassembled WGS sequence"/>
</dbReference>
<dbReference type="EC" id="2.1.1.113" evidence="2"/>
<name>A0A1G7WQV8_ANETH</name>
<dbReference type="PROSITE" id="PS00093">
    <property type="entry name" value="N4_MTASE"/>
    <property type="match status" value="1"/>
</dbReference>
<keyword evidence="4" id="KW-0808">Transferase</keyword>
<dbReference type="InterPro" id="IPR029063">
    <property type="entry name" value="SAM-dependent_MTases_sf"/>
</dbReference>
<keyword evidence="6" id="KW-0680">Restriction system</keyword>
<dbReference type="SUPFAM" id="SSF53335">
    <property type="entry name" value="S-adenosyl-L-methionine-dependent methyltransferases"/>
    <property type="match status" value="2"/>
</dbReference>
<sequence>MATVIKEMLKNVDKELISEFQSLPIDIWDFKDEDVRFGTHGIHNYPAVMVYPISRKLLSIFKKYQPIKTLLDPYMGSGTCLVEGILADLDSVYGTDLNPLARLISRVKTKAIEPDILNEQISHLFYNLDYNFTELRKIIDKFDDYVRKEKKLDVTAKDGWGSNAVEITKEYLAMHNIDLYLPEISNLGYWFLPRVVLELQIIKNCIKLIENKDVRNFLWVCFSEVVRLTSNRRNGEFKMYRMDKEKLKTFNPNVLEIFMNTVQKNEQKMLEFYDAYSQKQKNTQVHIYNNNAMTLENIPDEEIDIVITSPPYGDSRTTVAYGQFSRTALEWLDMHETDSTEEELDERKIRAIDSNLLGGKIDKNMEFNLPSPTLREAYEQIKQKDEKRALEVYAFYRDLNESIRAITSKMKKNGYQCWVVGNRTVKEIQLPTHQILIELAEHHGNAYVTTLVRNISNKVMPLLNSPTNKTGQKVATMTNEHIVIIRKQ</sequence>
<evidence type="ECO:0000256" key="5">
    <source>
        <dbReference type="ARBA" id="ARBA00022691"/>
    </source>
</evidence>
<reference evidence="8 9" key="1">
    <citation type="submission" date="2016-10" db="EMBL/GenBank/DDBJ databases">
        <authorList>
            <person name="de Groot N.N."/>
        </authorList>
    </citation>
    <scope>NUCLEOTIDE SEQUENCE [LARGE SCALE GENOMIC DNA]</scope>
    <source>
        <strain evidence="8 9">L 420-91</strain>
    </source>
</reference>
<evidence type="ECO:0000313" key="8">
    <source>
        <dbReference type="EMBL" id="SDG74289.1"/>
    </source>
</evidence>
<dbReference type="GO" id="GO:0015667">
    <property type="term" value="F:site-specific DNA-methyltransferase (cytosine-N4-specific) activity"/>
    <property type="evidence" value="ECO:0007669"/>
    <property type="project" value="UniProtKB-EC"/>
</dbReference>
<keyword evidence="5" id="KW-0949">S-adenosyl-L-methionine</keyword>
<dbReference type="AlphaFoldDB" id="A0A1G7WQV8"/>
<comment type="similarity">
    <text evidence="1">Belongs to the N(4)/N(6)-methyltransferase family. N(4) subfamily.</text>
</comment>
<organism evidence="8 9">
    <name type="scientific">Aneurinibacillus thermoaerophilus</name>
    <dbReference type="NCBI Taxonomy" id="143495"/>
    <lineage>
        <taxon>Bacteria</taxon>
        <taxon>Bacillati</taxon>
        <taxon>Bacillota</taxon>
        <taxon>Bacilli</taxon>
        <taxon>Bacillales</taxon>
        <taxon>Paenibacillaceae</taxon>
        <taxon>Aneurinibacillus group</taxon>
        <taxon>Aneurinibacillus</taxon>
    </lineage>
</organism>
<evidence type="ECO:0000256" key="6">
    <source>
        <dbReference type="ARBA" id="ARBA00022747"/>
    </source>
</evidence>
<accession>A0A1G7WQV8</accession>
<evidence type="ECO:0000256" key="4">
    <source>
        <dbReference type="ARBA" id="ARBA00022679"/>
    </source>
</evidence>
<dbReference type="GO" id="GO:0003677">
    <property type="term" value="F:DNA binding"/>
    <property type="evidence" value="ECO:0007669"/>
    <property type="project" value="InterPro"/>
</dbReference>
<proteinExistence type="inferred from homology"/>
<dbReference type="GO" id="GO:0009307">
    <property type="term" value="P:DNA restriction-modification system"/>
    <property type="evidence" value="ECO:0007669"/>
    <property type="project" value="UniProtKB-KW"/>
</dbReference>
<protein>
    <recommendedName>
        <fullName evidence="2">site-specific DNA-methyltransferase (cytosine-N(4)-specific)</fullName>
        <ecNumber evidence="2">2.1.1.113</ecNumber>
    </recommendedName>
</protein>
<dbReference type="InterPro" id="IPR017985">
    <property type="entry name" value="MeTrfase_CN4_CS"/>
</dbReference>
<comment type="catalytic activity">
    <reaction evidence="7">
        <text>a 2'-deoxycytidine in DNA + S-adenosyl-L-methionine = an N(4)-methyl-2'-deoxycytidine in DNA + S-adenosyl-L-homocysteine + H(+)</text>
        <dbReference type="Rhea" id="RHEA:16857"/>
        <dbReference type="Rhea" id="RHEA-COMP:11369"/>
        <dbReference type="Rhea" id="RHEA-COMP:13674"/>
        <dbReference type="ChEBI" id="CHEBI:15378"/>
        <dbReference type="ChEBI" id="CHEBI:57856"/>
        <dbReference type="ChEBI" id="CHEBI:59789"/>
        <dbReference type="ChEBI" id="CHEBI:85452"/>
        <dbReference type="ChEBI" id="CHEBI:137933"/>
        <dbReference type="EC" id="2.1.1.113"/>
    </reaction>
</comment>
<dbReference type="GO" id="GO:0032259">
    <property type="term" value="P:methylation"/>
    <property type="evidence" value="ECO:0007669"/>
    <property type="project" value="UniProtKB-KW"/>
</dbReference>
<dbReference type="Gene3D" id="3.40.50.150">
    <property type="entry name" value="Vaccinia Virus protein VP39"/>
    <property type="match status" value="2"/>
</dbReference>
<evidence type="ECO:0000256" key="7">
    <source>
        <dbReference type="ARBA" id="ARBA00049120"/>
    </source>
</evidence>
<evidence type="ECO:0000256" key="1">
    <source>
        <dbReference type="ARBA" id="ARBA00010203"/>
    </source>
</evidence>
<evidence type="ECO:0000256" key="2">
    <source>
        <dbReference type="ARBA" id="ARBA00012185"/>
    </source>
</evidence>
<dbReference type="RefSeq" id="WP_091259745.1">
    <property type="nucleotide sequence ID" value="NZ_FNDE01000002.1"/>
</dbReference>
<evidence type="ECO:0000256" key="3">
    <source>
        <dbReference type="ARBA" id="ARBA00022603"/>
    </source>
</evidence>
<gene>
    <name evidence="8" type="ORF">SAMN04489735_100270</name>
</gene>